<dbReference type="PANTHER" id="PTHR21567">
    <property type="entry name" value="CLASP"/>
    <property type="match status" value="1"/>
</dbReference>
<gene>
    <name evidence="3" type="ORF">Fot_54393</name>
    <name evidence="2" type="ORF">Fot_54950</name>
</gene>
<keyword evidence="4" id="KW-1185">Reference proteome</keyword>
<evidence type="ECO:0000259" key="1">
    <source>
        <dbReference type="SMART" id="SM01349"/>
    </source>
</evidence>
<comment type="caution">
    <text evidence="2">The sequence shown here is derived from an EMBL/GenBank/DDBJ whole genome shotgun (WGS) entry which is preliminary data.</text>
</comment>
<organism evidence="2 4">
    <name type="scientific">Forsythia ovata</name>
    <dbReference type="NCBI Taxonomy" id="205694"/>
    <lineage>
        <taxon>Eukaryota</taxon>
        <taxon>Viridiplantae</taxon>
        <taxon>Streptophyta</taxon>
        <taxon>Embryophyta</taxon>
        <taxon>Tracheophyta</taxon>
        <taxon>Spermatophyta</taxon>
        <taxon>Magnoliopsida</taxon>
        <taxon>eudicotyledons</taxon>
        <taxon>Gunneridae</taxon>
        <taxon>Pentapetalae</taxon>
        <taxon>asterids</taxon>
        <taxon>lamiids</taxon>
        <taxon>Lamiales</taxon>
        <taxon>Oleaceae</taxon>
        <taxon>Forsythieae</taxon>
        <taxon>Forsythia</taxon>
    </lineage>
</organism>
<evidence type="ECO:0000313" key="3">
    <source>
        <dbReference type="EMBL" id="KAL2459649.1"/>
    </source>
</evidence>
<dbReference type="AlphaFoldDB" id="A0ABD1P5W3"/>
<dbReference type="EMBL" id="JBFOLJ010000023">
    <property type="protein sequence ID" value="KAL2459261.1"/>
    <property type="molecule type" value="Genomic_DNA"/>
</dbReference>
<accession>A0ABD1P5W3</accession>
<name>A0ABD1P5W3_9LAMI</name>
<feature type="domain" description="TOG" evidence="1">
    <location>
        <begin position="92"/>
        <end position="318"/>
    </location>
</feature>
<proteinExistence type="predicted"/>
<dbReference type="InterPro" id="IPR024395">
    <property type="entry name" value="CLASP_N_dom"/>
</dbReference>
<protein>
    <submittedName>
        <fullName evidence="2">ARM repeat superfamily protein</fullName>
    </submittedName>
</protein>
<evidence type="ECO:0000313" key="4">
    <source>
        <dbReference type="Proteomes" id="UP001604277"/>
    </source>
</evidence>
<dbReference type="InterPro" id="IPR011989">
    <property type="entry name" value="ARM-like"/>
</dbReference>
<dbReference type="Gene3D" id="1.25.10.10">
    <property type="entry name" value="Leucine-rich Repeat Variant"/>
    <property type="match status" value="1"/>
</dbReference>
<dbReference type="InterPro" id="IPR034085">
    <property type="entry name" value="TOG"/>
</dbReference>
<reference evidence="4" key="1">
    <citation type="submission" date="2024-07" db="EMBL/GenBank/DDBJ databases">
        <title>Two chromosome-level genome assemblies of Korean endemic species Abeliophyllum distichum and Forsythia ovata (Oleaceae).</title>
        <authorList>
            <person name="Jang H."/>
        </authorList>
    </citation>
    <scope>NUCLEOTIDE SEQUENCE [LARGE SCALE GENOMIC DNA]</scope>
</reference>
<dbReference type="SMART" id="SM01349">
    <property type="entry name" value="TOG"/>
    <property type="match status" value="1"/>
</dbReference>
<dbReference type="SUPFAM" id="SSF48371">
    <property type="entry name" value="ARM repeat"/>
    <property type="match status" value="1"/>
</dbReference>
<evidence type="ECO:0000313" key="2">
    <source>
        <dbReference type="EMBL" id="KAL2459261.1"/>
    </source>
</evidence>
<dbReference type="Pfam" id="PF12348">
    <property type="entry name" value="CLASP_N"/>
    <property type="match status" value="1"/>
</dbReference>
<sequence>MGSQSCPGVAQLDRPIQSRIFPCWTSPAWAKMALRPIDNALPITPERPKKQAKVAVLPHKEKADSGINDENNVPLPPPLTADSSIDYTPSENLKPFTDPDVKVQGLVGGLESKDWLKICESLNDVRRLALFHSDILLPILENVMLVLVKAIKNPRSALCKTSIMASSDIFKAFGEKLLEPTISTVFDILLLQLLLKAIQDKKFVCEEADRTLKTMVDSMSPLLLLHKLRAYVGHSNLRVRAKAAVSISNCVSKMDLEGMKEFGLVSLIQTAANLLNDKLPEAREAARSIVISSYEALVENEEQKKESWESFCQSNLPAIHVQAVVKIVSS</sequence>
<reference evidence="2" key="2">
    <citation type="submission" date="2024-07" db="EMBL/GenBank/DDBJ databases">
        <title>Two chromosome-level genome assemblies of Korean endemic species Abeliophyllum distichum and Forsythia ovata (Oleaceae).</title>
        <authorList>
            <person name="Mun J.H."/>
        </authorList>
    </citation>
    <scope>NUCLEOTIDE SEQUENCE</scope>
    <source>
        <strain evidence="2">KNKB202402200001</strain>
        <tissue evidence="2">Leaf</tissue>
    </source>
</reference>
<dbReference type="PANTHER" id="PTHR21567:SF65">
    <property type="entry name" value="ARM REPEAT SUPERFAMILY PROTEIN"/>
    <property type="match status" value="1"/>
</dbReference>
<dbReference type="Proteomes" id="UP001604277">
    <property type="component" value="Unassembled WGS sequence"/>
</dbReference>
<dbReference type="EMBL" id="JBFOLJ010000021">
    <property type="protein sequence ID" value="KAL2459649.1"/>
    <property type="molecule type" value="Genomic_DNA"/>
</dbReference>
<dbReference type="InterPro" id="IPR016024">
    <property type="entry name" value="ARM-type_fold"/>
</dbReference>